<dbReference type="Proteomes" id="UP001211065">
    <property type="component" value="Unassembled WGS sequence"/>
</dbReference>
<dbReference type="InterPro" id="IPR036465">
    <property type="entry name" value="vWFA_dom_sf"/>
</dbReference>
<proteinExistence type="predicted"/>
<feature type="region of interest" description="Disordered" evidence="1">
    <location>
        <begin position="30"/>
        <end position="53"/>
    </location>
</feature>
<evidence type="ECO:0008006" key="4">
    <source>
        <dbReference type="Google" id="ProtNLM"/>
    </source>
</evidence>
<feature type="compositionally biased region" description="Polar residues" evidence="1">
    <location>
        <begin position="71"/>
        <end position="82"/>
    </location>
</feature>
<dbReference type="InterPro" id="IPR052969">
    <property type="entry name" value="Thr-specific_kinase-like"/>
</dbReference>
<dbReference type="AlphaFoldDB" id="A0AAD5XZW1"/>
<keyword evidence="3" id="KW-1185">Reference proteome</keyword>
<feature type="compositionally biased region" description="Polar residues" evidence="1">
    <location>
        <begin position="96"/>
        <end position="106"/>
    </location>
</feature>
<dbReference type="PANTHER" id="PTHR47763">
    <property type="entry name" value="ALPHA-PROTEIN KINASE VWKA"/>
    <property type="match status" value="1"/>
</dbReference>
<evidence type="ECO:0000313" key="3">
    <source>
        <dbReference type="Proteomes" id="UP001211065"/>
    </source>
</evidence>
<dbReference type="EMBL" id="JADGJW010000123">
    <property type="protein sequence ID" value="KAJ3223616.1"/>
    <property type="molecule type" value="Genomic_DNA"/>
</dbReference>
<dbReference type="CDD" id="cd00198">
    <property type="entry name" value="vWFA"/>
    <property type="match status" value="1"/>
</dbReference>
<dbReference type="SUPFAM" id="SSF53300">
    <property type="entry name" value="vWA-like"/>
    <property type="match status" value="1"/>
</dbReference>
<reference evidence="2" key="1">
    <citation type="submission" date="2020-05" db="EMBL/GenBank/DDBJ databases">
        <title>Phylogenomic resolution of chytrid fungi.</title>
        <authorList>
            <person name="Stajich J.E."/>
            <person name="Amses K."/>
            <person name="Simmons R."/>
            <person name="Seto K."/>
            <person name="Myers J."/>
            <person name="Bonds A."/>
            <person name="Quandt C.A."/>
            <person name="Barry K."/>
            <person name="Liu P."/>
            <person name="Grigoriev I."/>
            <person name="Longcore J.E."/>
            <person name="James T.Y."/>
        </authorList>
    </citation>
    <scope>NUCLEOTIDE SEQUENCE</scope>
    <source>
        <strain evidence="2">JEL0476</strain>
    </source>
</reference>
<feature type="region of interest" description="Disordered" evidence="1">
    <location>
        <begin position="96"/>
        <end position="159"/>
    </location>
</feature>
<evidence type="ECO:0000256" key="1">
    <source>
        <dbReference type="SAM" id="MobiDB-lite"/>
    </source>
</evidence>
<name>A0AAD5XZW1_9FUNG</name>
<evidence type="ECO:0000313" key="2">
    <source>
        <dbReference type="EMBL" id="KAJ3223616.1"/>
    </source>
</evidence>
<comment type="caution">
    <text evidence="2">The sequence shown here is derived from an EMBL/GenBank/DDBJ whole genome shotgun (WGS) entry which is preliminary data.</text>
</comment>
<feature type="compositionally biased region" description="Low complexity" evidence="1">
    <location>
        <begin position="126"/>
        <end position="159"/>
    </location>
</feature>
<dbReference type="Gene3D" id="3.40.50.410">
    <property type="entry name" value="von Willebrand factor, type A domain"/>
    <property type="match status" value="1"/>
</dbReference>
<feature type="compositionally biased region" description="Polar residues" evidence="1">
    <location>
        <begin position="43"/>
        <end position="53"/>
    </location>
</feature>
<organism evidence="2 3">
    <name type="scientific">Clydaea vesicula</name>
    <dbReference type="NCBI Taxonomy" id="447962"/>
    <lineage>
        <taxon>Eukaryota</taxon>
        <taxon>Fungi</taxon>
        <taxon>Fungi incertae sedis</taxon>
        <taxon>Chytridiomycota</taxon>
        <taxon>Chytridiomycota incertae sedis</taxon>
        <taxon>Chytridiomycetes</taxon>
        <taxon>Lobulomycetales</taxon>
        <taxon>Lobulomycetaceae</taxon>
        <taxon>Clydaea</taxon>
    </lineage>
</organism>
<feature type="region of interest" description="Disordered" evidence="1">
    <location>
        <begin position="66"/>
        <end position="85"/>
    </location>
</feature>
<accession>A0AAD5XZW1</accession>
<protein>
    <recommendedName>
        <fullName evidence="4">VWFA domain-containing protein</fullName>
    </recommendedName>
</protein>
<sequence length="411" mass="45829">MSAELSEIQKQIAALNLSWQAGRREAVDSLENENSVVHEVEPSNPSTSVQRASSLDAYQQNQQPFHDLGRVNSQPSPKNYSFGQLPAGAEFQPCQSPETFPSTNGNMEAPSYYSPIPPQMANANKSPSITSSNSSVYSTSVPSSAQMPTPSSSSSMNNMSIMPSRTILADQMKARLDALKKNKINKPVGSTKSIIDIALLFDLTGSMQHWFDQAHRKVQEIVNEVHQKYPESELRMAFVGYRDFEDDGLSRYEVHDFSAADELSNFMATKVGLCAGGFDAAEDVIGGFVEILKLSWKAKTRLVVFITDAPGHGAELHDMGPRHDRYIDCEDPNGLRTSDFKNIIRELCNKNIDLHFFHLTEATKKMEVVFDTLLKKYSCKLFVWKLDQNVDQFLPNVLQSIDSSVMKSNWG</sequence>
<gene>
    <name evidence="2" type="ORF">HK099_000908</name>
</gene>